<comment type="PTM">
    <text evidence="6">The conversion to 3-oxoalanine (also known as C-formylglycine, FGly), of a serine or cysteine residue in prokaryotes and of a cysteine residue in eukaryotes, is critical for catalytic activity.</text>
</comment>
<evidence type="ECO:0000256" key="6">
    <source>
        <dbReference type="PIRSR" id="PIRSR000972-50"/>
    </source>
</evidence>
<protein>
    <recommendedName>
        <fullName evidence="5">Arylsulfatase</fullName>
        <shortName evidence="5">AS</shortName>
        <ecNumber evidence="5">3.1.6.1</ecNumber>
    </recommendedName>
    <alternativeName>
        <fullName evidence="5">Aryl-sulfate sulphohydrolase</fullName>
    </alternativeName>
</protein>
<dbReference type="EC" id="3.1.6.1" evidence="5"/>
<dbReference type="GO" id="GO:0008449">
    <property type="term" value="F:N-acetylglucosamine-6-sulfatase activity"/>
    <property type="evidence" value="ECO:0007669"/>
    <property type="project" value="TreeGrafter"/>
</dbReference>
<feature type="modified residue" description="3-oxoalanine (Cys)" evidence="6">
    <location>
        <position position="98"/>
    </location>
</feature>
<feature type="domain" description="Sulfatase N-terminal" evidence="8">
    <location>
        <begin position="54"/>
        <end position="415"/>
    </location>
</feature>
<dbReference type="GO" id="GO:0005539">
    <property type="term" value="F:glycosaminoglycan binding"/>
    <property type="evidence" value="ECO:0007669"/>
    <property type="project" value="TreeGrafter"/>
</dbReference>
<dbReference type="RefSeq" id="XP_030981217.1">
    <property type="nucleotide sequence ID" value="XM_031127159.1"/>
</dbReference>
<keyword evidence="3 5" id="KW-0378">Hydrolase</keyword>
<dbReference type="CDD" id="cd16147">
    <property type="entry name" value="G6S"/>
    <property type="match status" value="1"/>
</dbReference>
<dbReference type="FunFam" id="3.40.720.10:FF:000051">
    <property type="entry name" value="Arylsulfatase"/>
    <property type="match status" value="1"/>
</dbReference>
<sequence>MTPTSPWRALVAGLPLAAAAFASVYSDTHQKPLGIHDDVLHQTEGQSTKPGRRPNVVFILTDDQDLHMDSLEYMPLLKKHMRDRGTEYKRHFTTTAICCPSRVTIWTGKAAHNTNVTDLAAPYGGYPKFIEEKLHENYLPIWLQSEGYNTYYTGKLFNAHHLRNYDKPFVPGWNGSDFLLDPYVYMYLNATFQRNHDKPVSHLGQYVTDVLAGKAQGFLDDALEASRGPEGRPFFLAVAPNAPHSNVDASFENANFTDTPRDWTFKMTTPIPAARHAHLFADAVVPRRDNFNPDVPSGPSWVRKQPKLSQANVEWNDEFYRNRLRALQAVDELIDGVFTKLEAAGVLHETYVIFTTDNGFHISQHRLQPGKECGFDEDINIPLIVRGPGIPQGAVVSEAVTTHADLAPTVLRLIGAPQRADFDGVPVPLSSREQRHAEQGGRHEHVTVEYWGFALSEGKYLYHDDKGETNFIFNNTYKAIRIIGPNYNLYYSVWCNNEHELYDLNADPGQMRNLLHPDYNAAAVANFTILGRSLPSVVARLDSLLLVTKTCKGSAACTQPWVSLHPRGGVRTLADALSRRFDSFYEEEQPRVSFGWCVMGQILDAEGPQFEKDGVAFWDENWSQWV</sequence>
<evidence type="ECO:0000259" key="8">
    <source>
        <dbReference type="Pfam" id="PF00884"/>
    </source>
</evidence>
<dbReference type="Gene3D" id="3.40.720.10">
    <property type="entry name" value="Alkaline Phosphatase, subunit A"/>
    <property type="match status" value="1"/>
</dbReference>
<comment type="similarity">
    <text evidence="1 5">Belongs to the sulfatase family.</text>
</comment>
<dbReference type="GO" id="GO:0004065">
    <property type="term" value="F:arylsulfatase activity"/>
    <property type="evidence" value="ECO:0007669"/>
    <property type="project" value="UniProtKB-UniRule"/>
</dbReference>
<keyword evidence="9" id="KW-1185">Reference proteome</keyword>
<proteinExistence type="inferred from homology"/>
<dbReference type="AlphaFoldDB" id="A0A6P8B219"/>
<evidence type="ECO:0000256" key="7">
    <source>
        <dbReference type="SAM" id="SignalP"/>
    </source>
</evidence>
<dbReference type="GO" id="GO:0018958">
    <property type="term" value="P:phenol-containing compound metabolic process"/>
    <property type="evidence" value="ECO:0007669"/>
    <property type="project" value="InterPro"/>
</dbReference>
<dbReference type="PIRSF" id="PIRSF000972">
    <property type="entry name" value="Arylsulf_plant"/>
    <property type="match status" value="1"/>
</dbReference>
<keyword evidence="2 7" id="KW-0732">Signal</keyword>
<dbReference type="KEGG" id="pgri:PgNI_07143"/>
<keyword evidence="4" id="KW-0325">Glycoprotein</keyword>
<dbReference type="InterPro" id="IPR024607">
    <property type="entry name" value="Sulfatase_CS"/>
</dbReference>
<organism evidence="9 10">
    <name type="scientific">Pyricularia grisea</name>
    <name type="common">Crabgrass-specific blast fungus</name>
    <name type="synonym">Magnaporthe grisea</name>
    <dbReference type="NCBI Taxonomy" id="148305"/>
    <lineage>
        <taxon>Eukaryota</taxon>
        <taxon>Fungi</taxon>
        <taxon>Dikarya</taxon>
        <taxon>Ascomycota</taxon>
        <taxon>Pezizomycotina</taxon>
        <taxon>Sordariomycetes</taxon>
        <taxon>Sordariomycetidae</taxon>
        <taxon>Magnaporthales</taxon>
        <taxon>Pyriculariaceae</taxon>
        <taxon>Pyricularia</taxon>
    </lineage>
</organism>
<evidence type="ECO:0000256" key="5">
    <source>
        <dbReference type="PIRNR" id="PIRNR000972"/>
    </source>
</evidence>
<reference evidence="10" key="1">
    <citation type="journal article" date="2019" name="Mol. Biol. Evol.">
        <title>Blast fungal genomes show frequent chromosomal changes, gene gains and losses, and effector gene turnover.</title>
        <authorList>
            <person name="Gomez Luciano L.B."/>
            <person name="Jason Tsai I."/>
            <person name="Chuma I."/>
            <person name="Tosa Y."/>
            <person name="Chen Y.H."/>
            <person name="Li J.Y."/>
            <person name="Li M.Y."/>
            <person name="Jade Lu M.Y."/>
            <person name="Nakayashiki H."/>
            <person name="Li W.H."/>
        </authorList>
    </citation>
    <scope>NUCLEOTIDE SEQUENCE</scope>
    <source>
        <strain evidence="10">NI907</strain>
    </source>
</reference>
<feature type="chain" id="PRO_5028447002" description="Arylsulfatase" evidence="7">
    <location>
        <begin position="23"/>
        <end position="626"/>
    </location>
</feature>
<dbReference type="SUPFAM" id="SSF53649">
    <property type="entry name" value="Alkaline phosphatase-like"/>
    <property type="match status" value="1"/>
</dbReference>
<evidence type="ECO:0000313" key="10">
    <source>
        <dbReference type="RefSeq" id="XP_030981217.1"/>
    </source>
</evidence>
<evidence type="ECO:0000256" key="3">
    <source>
        <dbReference type="ARBA" id="ARBA00022801"/>
    </source>
</evidence>
<dbReference type="GeneID" id="41962068"/>
<dbReference type="PROSITE" id="PS00523">
    <property type="entry name" value="SULFATASE_1"/>
    <property type="match status" value="1"/>
</dbReference>
<evidence type="ECO:0000256" key="4">
    <source>
        <dbReference type="ARBA" id="ARBA00023180"/>
    </source>
</evidence>
<reference evidence="10" key="3">
    <citation type="submission" date="2025-08" db="UniProtKB">
        <authorList>
            <consortium name="RefSeq"/>
        </authorList>
    </citation>
    <scope>IDENTIFICATION</scope>
    <source>
        <strain evidence="10">NI907</strain>
    </source>
</reference>
<accession>A0A6P8B219</accession>
<dbReference type="Pfam" id="PF00884">
    <property type="entry name" value="Sulfatase"/>
    <property type="match status" value="1"/>
</dbReference>
<dbReference type="PANTHER" id="PTHR43108">
    <property type="entry name" value="N-ACETYLGLUCOSAMINE-6-SULFATASE FAMILY MEMBER"/>
    <property type="match status" value="1"/>
</dbReference>
<dbReference type="InterPro" id="IPR000917">
    <property type="entry name" value="Sulfatase_N"/>
</dbReference>
<dbReference type="Proteomes" id="UP000515153">
    <property type="component" value="Unplaced"/>
</dbReference>
<reference evidence="10" key="2">
    <citation type="submission" date="2019-10" db="EMBL/GenBank/DDBJ databases">
        <authorList>
            <consortium name="NCBI Genome Project"/>
        </authorList>
    </citation>
    <scope>NUCLEOTIDE SEQUENCE</scope>
    <source>
        <strain evidence="10">NI907</strain>
    </source>
</reference>
<comment type="catalytic activity">
    <reaction evidence="5">
        <text>an aryl sulfate + H2O = a phenol + sulfate + H(+)</text>
        <dbReference type="Rhea" id="RHEA:17261"/>
        <dbReference type="ChEBI" id="CHEBI:15377"/>
        <dbReference type="ChEBI" id="CHEBI:15378"/>
        <dbReference type="ChEBI" id="CHEBI:16189"/>
        <dbReference type="ChEBI" id="CHEBI:33853"/>
        <dbReference type="ChEBI" id="CHEBI:140317"/>
        <dbReference type="EC" id="3.1.6.1"/>
    </reaction>
</comment>
<gene>
    <name evidence="10" type="ORF">PgNI_07143</name>
</gene>
<evidence type="ECO:0000313" key="9">
    <source>
        <dbReference type="Proteomes" id="UP000515153"/>
    </source>
</evidence>
<evidence type="ECO:0000256" key="1">
    <source>
        <dbReference type="ARBA" id="ARBA00008779"/>
    </source>
</evidence>
<dbReference type="InterPro" id="IPR012083">
    <property type="entry name" value="Arylsulfatase"/>
</dbReference>
<dbReference type="InterPro" id="IPR017850">
    <property type="entry name" value="Alkaline_phosphatase_core_sf"/>
</dbReference>
<evidence type="ECO:0000256" key="2">
    <source>
        <dbReference type="ARBA" id="ARBA00022729"/>
    </source>
</evidence>
<dbReference type="PANTHER" id="PTHR43108:SF8">
    <property type="entry name" value="SD21168P"/>
    <property type="match status" value="1"/>
</dbReference>
<feature type="signal peptide" evidence="7">
    <location>
        <begin position="1"/>
        <end position="22"/>
    </location>
</feature>
<name>A0A6P8B219_PYRGI</name>